<dbReference type="SUPFAM" id="SSF117281">
    <property type="entry name" value="Kelch motif"/>
    <property type="match status" value="1"/>
</dbReference>
<proteinExistence type="predicted"/>
<dbReference type="InterPro" id="IPR052392">
    <property type="entry name" value="Kelch-BTB_domain-containing"/>
</dbReference>
<comment type="caution">
    <text evidence="1">The sequence shown here is derived from an EMBL/GenBank/DDBJ whole genome shotgun (WGS) entry which is preliminary data.</text>
</comment>
<evidence type="ECO:0000313" key="2">
    <source>
        <dbReference type="Proteomes" id="UP000826234"/>
    </source>
</evidence>
<gene>
    <name evidence="1" type="ORF">JD844_027410</name>
</gene>
<evidence type="ECO:0008006" key="3">
    <source>
        <dbReference type="Google" id="ProtNLM"/>
    </source>
</evidence>
<protein>
    <recommendedName>
        <fullName evidence="3">Kelch-like protein 42</fullName>
    </recommendedName>
</protein>
<sequence length="155" mass="18055">MGGYTTRDRNMNILQYCPISDSWTNFEQCDIHIRKQQMLSVEETMYIVGGCIHELGTDKKTNQNEDMLTVQSFNIATREWLYLKENTSKSGLNLTCTLHNDGIYILTRDVTLSTSLEHRVFLKYNIFTDSWESIRHFPTFGQNILVCSIYLPNLI</sequence>
<keyword evidence="2" id="KW-1185">Reference proteome</keyword>
<accession>A0ABQ7SGB3</accession>
<dbReference type="Proteomes" id="UP000826234">
    <property type="component" value="Unassembled WGS sequence"/>
</dbReference>
<reference evidence="1 2" key="1">
    <citation type="journal article" date="2022" name="Gigascience">
        <title>A chromosome-level genome assembly and annotation of the desert horned lizard, Phrynosoma platyrhinos, provides insight into chromosomal rearrangements among reptiles.</title>
        <authorList>
            <person name="Koochekian N."/>
            <person name="Ascanio A."/>
            <person name="Farleigh K."/>
            <person name="Card D.C."/>
            <person name="Schield D.R."/>
            <person name="Castoe T.A."/>
            <person name="Jezkova T."/>
        </authorList>
    </citation>
    <scope>NUCLEOTIDE SEQUENCE [LARGE SCALE GENOMIC DNA]</scope>
    <source>
        <strain evidence="1">NK-2021</strain>
    </source>
</reference>
<dbReference type="Gene3D" id="2.120.10.80">
    <property type="entry name" value="Kelch-type beta propeller"/>
    <property type="match status" value="1"/>
</dbReference>
<dbReference type="PANTHER" id="PTHR46375:SF4">
    <property type="entry name" value="KELCH-LIKE FAMILY, MEMBER 42"/>
    <property type="match status" value="1"/>
</dbReference>
<dbReference type="InterPro" id="IPR015915">
    <property type="entry name" value="Kelch-typ_b-propeller"/>
</dbReference>
<name>A0ABQ7SGB3_PHRPL</name>
<dbReference type="EMBL" id="JAIPUX010005290">
    <property type="protein sequence ID" value="KAH0616368.1"/>
    <property type="molecule type" value="Genomic_DNA"/>
</dbReference>
<evidence type="ECO:0000313" key="1">
    <source>
        <dbReference type="EMBL" id="KAH0616368.1"/>
    </source>
</evidence>
<dbReference type="PANTHER" id="PTHR46375">
    <property type="entry name" value="KELCH REPEAT AND BTB DOMAIN-CONTAINING PROTEIN 13-RELATED"/>
    <property type="match status" value="1"/>
</dbReference>
<organism evidence="1 2">
    <name type="scientific">Phrynosoma platyrhinos</name>
    <name type="common">Desert horned lizard</name>
    <dbReference type="NCBI Taxonomy" id="52577"/>
    <lineage>
        <taxon>Eukaryota</taxon>
        <taxon>Metazoa</taxon>
        <taxon>Chordata</taxon>
        <taxon>Craniata</taxon>
        <taxon>Vertebrata</taxon>
        <taxon>Euteleostomi</taxon>
        <taxon>Lepidosauria</taxon>
        <taxon>Squamata</taxon>
        <taxon>Bifurcata</taxon>
        <taxon>Unidentata</taxon>
        <taxon>Episquamata</taxon>
        <taxon>Toxicofera</taxon>
        <taxon>Iguania</taxon>
        <taxon>Phrynosomatidae</taxon>
        <taxon>Phrynosomatinae</taxon>
        <taxon>Phrynosoma</taxon>
    </lineage>
</organism>